<keyword evidence="5" id="KW-0663">Pyridoxal phosphate</keyword>
<evidence type="ECO:0000256" key="1">
    <source>
        <dbReference type="ARBA" id="ARBA00001933"/>
    </source>
</evidence>
<dbReference type="InterPro" id="IPR015422">
    <property type="entry name" value="PyrdxlP-dep_Trfase_small"/>
</dbReference>
<comment type="similarity">
    <text evidence="2 6">Belongs to the class-I pyridoxal-phosphate-dependent aminotransferase family.</text>
</comment>
<dbReference type="CDD" id="cd00609">
    <property type="entry name" value="AAT_like"/>
    <property type="match status" value="1"/>
</dbReference>
<evidence type="ECO:0000256" key="4">
    <source>
        <dbReference type="ARBA" id="ARBA00022679"/>
    </source>
</evidence>
<dbReference type="PROSITE" id="PS00105">
    <property type="entry name" value="AA_TRANSFER_CLASS_1"/>
    <property type="match status" value="1"/>
</dbReference>
<comment type="cofactor">
    <cofactor evidence="1 6">
        <name>pyridoxal 5'-phosphate</name>
        <dbReference type="ChEBI" id="CHEBI:597326"/>
    </cofactor>
</comment>
<dbReference type="InterPro" id="IPR015421">
    <property type="entry name" value="PyrdxlP-dep_Trfase_major"/>
</dbReference>
<gene>
    <name evidence="8" type="primary">aatB</name>
    <name evidence="8" type="ORF">NITHO_1190010</name>
</gene>
<dbReference type="AlphaFoldDB" id="I4ECS7"/>
<dbReference type="InterPro" id="IPR015424">
    <property type="entry name" value="PyrdxlP-dep_Trfase"/>
</dbReference>
<dbReference type="EC" id="2.6.1.-" evidence="6"/>
<evidence type="ECO:0000256" key="2">
    <source>
        <dbReference type="ARBA" id="ARBA00007441"/>
    </source>
</evidence>
<proteinExistence type="inferred from homology"/>
<dbReference type="GO" id="GO:0030170">
    <property type="term" value="F:pyridoxal phosphate binding"/>
    <property type="evidence" value="ECO:0007669"/>
    <property type="project" value="InterPro"/>
</dbReference>
<evidence type="ECO:0000259" key="7">
    <source>
        <dbReference type="Pfam" id="PF00155"/>
    </source>
</evidence>
<keyword evidence="3 6" id="KW-0032">Aminotransferase</keyword>
<name>I4ECS7_9BACT</name>
<dbReference type="OrthoDB" id="9802872at2"/>
<protein>
    <recommendedName>
        <fullName evidence="6">Aminotransferase</fullName>
        <ecNumber evidence="6">2.6.1.-</ecNumber>
    </recommendedName>
</protein>
<evidence type="ECO:0000313" key="8">
    <source>
        <dbReference type="EMBL" id="CCF82489.1"/>
    </source>
</evidence>
<dbReference type="PANTHER" id="PTHR46383:SF1">
    <property type="entry name" value="ASPARTATE AMINOTRANSFERASE"/>
    <property type="match status" value="1"/>
</dbReference>
<dbReference type="RefSeq" id="WP_008474642.1">
    <property type="nucleotide sequence ID" value="NZ_CAGS01000023.1"/>
</dbReference>
<evidence type="ECO:0000313" key="9">
    <source>
        <dbReference type="Proteomes" id="UP000004221"/>
    </source>
</evidence>
<accession>I4ECS7</accession>
<dbReference type="Gene3D" id="3.40.640.10">
    <property type="entry name" value="Type I PLP-dependent aspartate aminotransferase-like (Major domain)"/>
    <property type="match status" value="1"/>
</dbReference>
<evidence type="ECO:0000256" key="5">
    <source>
        <dbReference type="ARBA" id="ARBA00022898"/>
    </source>
</evidence>
<dbReference type="EMBL" id="CAGS01000023">
    <property type="protein sequence ID" value="CCF82489.1"/>
    <property type="molecule type" value="Genomic_DNA"/>
</dbReference>
<feature type="domain" description="Aminotransferase class I/classII large" evidence="7">
    <location>
        <begin position="41"/>
        <end position="390"/>
    </location>
</feature>
<dbReference type="Gene3D" id="3.90.1150.10">
    <property type="entry name" value="Aspartate Aminotransferase, domain 1"/>
    <property type="match status" value="1"/>
</dbReference>
<keyword evidence="9" id="KW-1185">Reference proteome</keyword>
<sequence>MVTVRAGMMPSRRGASLHSSPIRRLVPLAEGAKRRGLHVHHLNIGQPDLAPPASVLEALRQAHSQSVAYAPSRGLPETVAAWRTYYRFHGIELEEDEILITSGGSESISLALMTTCDLGDDVLVPEPFYAPYKELAAFVGLRLLPVPMDGDAAFAPPSIEAMRERLTPKTRAILCCNPNNPTGTTYSPEELRALGEFAVEAGIFLIVDETYREIVFESPEPLSSLSLPGLEDHVVVIDSVSKRFNVCGFRVGGLVTRNRRVMDAAAGLAELRLSAPVVAQRAIIPALTSPEPYVSTVVARYRERRDAVVGAMKKIPGVRCHQPGGAFYVVAQLPFPDSEHFCAWLLRDFSLNGETVMLTPMEDFYATPGRGRDEVRIACVFDAATLTRAIGVVGAGVAAYPGQ</sequence>
<evidence type="ECO:0000256" key="6">
    <source>
        <dbReference type="RuleBase" id="RU000481"/>
    </source>
</evidence>
<dbReference type="SUPFAM" id="SSF53383">
    <property type="entry name" value="PLP-dependent transferases"/>
    <property type="match status" value="1"/>
</dbReference>
<dbReference type="InterPro" id="IPR004839">
    <property type="entry name" value="Aminotransferase_I/II_large"/>
</dbReference>
<dbReference type="Proteomes" id="UP000004221">
    <property type="component" value="Unassembled WGS sequence"/>
</dbReference>
<dbReference type="Pfam" id="PF00155">
    <property type="entry name" value="Aminotran_1_2"/>
    <property type="match status" value="1"/>
</dbReference>
<dbReference type="PANTHER" id="PTHR46383">
    <property type="entry name" value="ASPARTATE AMINOTRANSFERASE"/>
    <property type="match status" value="1"/>
</dbReference>
<evidence type="ECO:0000256" key="3">
    <source>
        <dbReference type="ARBA" id="ARBA00022576"/>
    </source>
</evidence>
<dbReference type="InterPro" id="IPR050596">
    <property type="entry name" value="AspAT/PAT-like"/>
</dbReference>
<dbReference type="InterPro" id="IPR004838">
    <property type="entry name" value="NHTrfase_class1_PyrdxlP-BS"/>
</dbReference>
<organism evidence="8 9">
    <name type="scientific">Nitrolancea hollandica Lb</name>
    <dbReference type="NCBI Taxonomy" id="1129897"/>
    <lineage>
        <taxon>Bacteria</taxon>
        <taxon>Pseudomonadati</taxon>
        <taxon>Thermomicrobiota</taxon>
        <taxon>Thermomicrobia</taxon>
        <taxon>Sphaerobacterales</taxon>
        <taxon>Sphaerobacterineae</taxon>
        <taxon>Sphaerobacteraceae</taxon>
        <taxon>Nitrolancea</taxon>
    </lineage>
</organism>
<dbReference type="PRINTS" id="PR00753">
    <property type="entry name" value="ACCSYNTHASE"/>
</dbReference>
<comment type="caution">
    <text evidence="8">The sequence shown here is derived from an EMBL/GenBank/DDBJ whole genome shotgun (WGS) entry which is preliminary data.</text>
</comment>
<dbReference type="GO" id="GO:0006520">
    <property type="term" value="P:amino acid metabolic process"/>
    <property type="evidence" value="ECO:0007669"/>
    <property type="project" value="InterPro"/>
</dbReference>
<dbReference type="GO" id="GO:0008483">
    <property type="term" value="F:transaminase activity"/>
    <property type="evidence" value="ECO:0007669"/>
    <property type="project" value="UniProtKB-KW"/>
</dbReference>
<reference evidence="8 9" key="1">
    <citation type="journal article" date="2012" name="ISME J.">
        <title>Nitrification expanded: discovery, physiology and genomics of a nitrite-oxidizing bacterium from the phylum Chloroflexi.</title>
        <authorList>
            <person name="Sorokin D.Y."/>
            <person name="Lucker S."/>
            <person name="Vejmelkova D."/>
            <person name="Kostrikina N.A."/>
            <person name="Kleerebezem R."/>
            <person name="Rijpstra W.I."/>
            <person name="Damste J.S."/>
            <person name="Le Paslier D."/>
            <person name="Muyzer G."/>
            <person name="Wagner M."/>
            <person name="van Loosdrecht M.C."/>
            <person name="Daims H."/>
        </authorList>
    </citation>
    <scope>NUCLEOTIDE SEQUENCE [LARGE SCALE GENOMIC DNA]</scope>
    <source>
        <strain evidence="9">none</strain>
    </source>
</reference>
<keyword evidence="4 6" id="KW-0808">Transferase</keyword>
<dbReference type="NCBIfam" id="NF005744">
    <property type="entry name" value="PRK07568.1"/>
    <property type="match status" value="1"/>
</dbReference>